<dbReference type="STRING" id="314230.DSM3645_14775"/>
<dbReference type="Proteomes" id="UP000004358">
    <property type="component" value="Unassembled WGS sequence"/>
</dbReference>
<sequence length="136" mass="14268">MLRILPHAPLFSLLAVALALSMSGCGKVEGPPRYRVSGHVTFQGKPVPGGSIIFTPDTQKGNAGPQGTARIINGSYDTTEAGRGTVGGPHQVHVIATDSSLAEDAELVGPLAEHTFDIEFPQEATVQNLEIPKSKK</sequence>
<protein>
    <recommendedName>
        <fullName evidence="4">Carboxypeptidase regulatory-like domain-containing protein</fullName>
    </recommendedName>
</protein>
<evidence type="ECO:0008006" key="4">
    <source>
        <dbReference type="Google" id="ProtNLM"/>
    </source>
</evidence>
<keyword evidence="1" id="KW-0732">Signal</keyword>
<dbReference type="eggNOG" id="ENOG50345U5">
    <property type="taxonomic scope" value="Bacteria"/>
</dbReference>
<feature type="chain" id="PRO_5002663688" description="Carboxypeptidase regulatory-like domain-containing protein" evidence="1">
    <location>
        <begin position="20"/>
        <end position="136"/>
    </location>
</feature>
<gene>
    <name evidence="2" type="ORF">DSM3645_14775</name>
</gene>
<dbReference type="PROSITE" id="PS51257">
    <property type="entry name" value="PROKAR_LIPOPROTEIN"/>
    <property type="match status" value="1"/>
</dbReference>
<dbReference type="AlphaFoldDB" id="A3ZSF9"/>
<name>A3ZSF9_9BACT</name>
<evidence type="ECO:0000313" key="3">
    <source>
        <dbReference type="Proteomes" id="UP000004358"/>
    </source>
</evidence>
<feature type="signal peptide" evidence="1">
    <location>
        <begin position="1"/>
        <end position="19"/>
    </location>
</feature>
<proteinExistence type="predicted"/>
<reference evidence="2 3" key="1">
    <citation type="submission" date="2006-02" db="EMBL/GenBank/DDBJ databases">
        <authorList>
            <person name="Amann R."/>
            <person name="Ferriera S."/>
            <person name="Johnson J."/>
            <person name="Kravitz S."/>
            <person name="Halpern A."/>
            <person name="Remington K."/>
            <person name="Beeson K."/>
            <person name="Tran B."/>
            <person name="Rogers Y.-H."/>
            <person name="Friedman R."/>
            <person name="Venter J.C."/>
        </authorList>
    </citation>
    <scope>NUCLEOTIDE SEQUENCE [LARGE SCALE GENOMIC DNA]</scope>
    <source>
        <strain evidence="2 3">DSM 3645</strain>
    </source>
</reference>
<dbReference type="OrthoDB" id="289094at2"/>
<accession>A3ZSF9</accession>
<evidence type="ECO:0000313" key="2">
    <source>
        <dbReference type="EMBL" id="EAQ80619.1"/>
    </source>
</evidence>
<dbReference type="HOGENOM" id="CLU_113730_2_0_0"/>
<dbReference type="RefSeq" id="WP_002650852.1">
    <property type="nucleotide sequence ID" value="NZ_CH672376.1"/>
</dbReference>
<evidence type="ECO:0000256" key="1">
    <source>
        <dbReference type="SAM" id="SignalP"/>
    </source>
</evidence>
<organism evidence="2 3">
    <name type="scientific">Blastopirellula marina DSM 3645</name>
    <dbReference type="NCBI Taxonomy" id="314230"/>
    <lineage>
        <taxon>Bacteria</taxon>
        <taxon>Pseudomonadati</taxon>
        <taxon>Planctomycetota</taxon>
        <taxon>Planctomycetia</taxon>
        <taxon>Pirellulales</taxon>
        <taxon>Pirellulaceae</taxon>
        <taxon>Blastopirellula</taxon>
    </lineage>
</organism>
<dbReference type="EMBL" id="AANZ01000008">
    <property type="protein sequence ID" value="EAQ80619.1"/>
    <property type="molecule type" value="Genomic_DNA"/>
</dbReference>
<comment type="caution">
    <text evidence="2">The sequence shown here is derived from an EMBL/GenBank/DDBJ whole genome shotgun (WGS) entry which is preliminary data.</text>
</comment>